<organism evidence="2 3">
    <name type="scientific">Candidatus Corynebacterium avicola</name>
    <dbReference type="NCBI Taxonomy" id="2838527"/>
    <lineage>
        <taxon>Bacteria</taxon>
        <taxon>Bacillati</taxon>
        <taxon>Actinomycetota</taxon>
        <taxon>Actinomycetes</taxon>
        <taxon>Mycobacteriales</taxon>
        <taxon>Corynebacteriaceae</taxon>
        <taxon>Corynebacterium</taxon>
    </lineage>
</organism>
<keyword evidence="2" id="KW-0378">Hydrolase</keyword>
<dbReference type="EMBL" id="DXGC01000119">
    <property type="protein sequence ID" value="HIW92727.1"/>
    <property type="molecule type" value="Genomic_DNA"/>
</dbReference>
<proteinExistence type="predicted"/>
<dbReference type="PANTHER" id="PTHR37946">
    <property type="entry name" value="SLL1969 PROTEIN"/>
    <property type="match status" value="1"/>
</dbReference>
<dbReference type="InterPro" id="IPR029058">
    <property type="entry name" value="AB_hydrolase_fold"/>
</dbReference>
<name>A0A9D1UM05_9CORY</name>
<evidence type="ECO:0000313" key="3">
    <source>
        <dbReference type="Proteomes" id="UP000824190"/>
    </source>
</evidence>
<accession>A0A9D1UM05</accession>
<comment type="caution">
    <text evidence="2">The sequence shown here is derived from an EMBL/GenBank/DDBJ whole genome shotgun (WGS) entry which is preliminary data.</text>
</comment>
<dbReference type="SUPFAM" id="SSF53474">
    <property type="entry name" value="alpha/beta-Hydrolases"/>
    <property type="match status" value="1"/>
</dbReference>
<sequence>MGKKDESPRRPRIADDLLEQLGENVREQVELTGDVLDDETIDSITQAIAESSDILDQQNQKERETQGPAKSFLEQLSNFTDGVRNTLELPSRLLPKTPQLPGRPEGMPIGARAYTVGCVDDLWHAKPSPERPYPVVLIHGTISAKNQWQNLVLTLREQGYAVFAPDYGMHGTQDVLESATDIDAYLKQVLSATGAEKLDIVGHSQGGLIARYWINEMGGADKVHHLVTLSSPHHGTTVRGLLADVLTANEATARVAESVVTRFMGPAGMQQVVGSPLITTMTTGPETRPGIRYSCLATRNDTTVVPFETAFLKADSDADADSDSSPARVWNAFVQDHGVGRVRHDEMPANEQVQELVVRILEEGLSD</sequence>
<dbReference type="Proteomes" id="UP000824190">
    <property type="component" value="Unassembled WGS sequence"/>
</dbReference>
<reference evidence="2" key="2">
    <citation type="submission" date="2021-04" db="EMBL/GenBank/DDBJ databases">
        <authorList>
            <person name="Gilroy R."/>
        </authorList>
    </citation>
    <scope>NUCLEOTIDE SEQUENCE</scope>
    <source>
        <strain evidence="2">CHK32-1732</strain>
    </source>
</reference>
<protein>
    <submittedName>
        <fullName evidence="2">Alpha/beta fold hydrolase</fullName>
    </submittedName>
</protein>
<dbReference type="Gene3D" id="3.40.50.1820">
    <property type="entry name" value="alpha/beta hydrolase"/>
    <property type="match status" value="1"/>
</dbReference>
<reference evidence="2" key="1">
    <citation type="journal article" date="2021" name="PeerJ">
        <title>Extensive microbial diversity within the chicken gut microbiome revealed by metagenomics and culture.</title>
        <authorList>
            <person name="Gilroy R."/>
            <person name="Ravi A."/>
            <person name="Getino M."/>
            <person name="Pursley I."/>
            <person name="Horton D.L."/>
            <person name="Alikhan N.F."/>
            <person name="Baker D."/>
            <person name="Gharbi K."/>
            <person name="Hall N."/>
            <person name="Watson M."/>
            <person name="Adriaenssens E.M."/>
            <person name="Foster-Nyarko E."/>
            <person name="Jarju S."/>
            <person name="Secka A."/>
            <person name="Antonio M."/>
            <person name="Oren A."/>
            <person name="Chaudhuri R.R."/>
            <person name="La Ragione R."/>
            <person name="Hildebrand F."/>
            <person name="Pallen M.J."/>
        </authorList>
    </citation>
    <scope>NUCLEOTIDE SEQUENCE</scope>
    <source>
        <strain evidence="2">CHK32-1732</strain>
    </source>
</reference>
<dbReference type="GO" id="GO:0016787">
    <property type="term" value="F:hydrolase activity"/>
    <property type="evidence" value="ECO:0007669"/>
    <property type="project" value="UniProtKB-KW"/>
</dbReference>
<feature type="domain" description="AB hydrolase-1" evidence="1">
    <location>
        <begin position="133"/>
        <end position="246"/>
    </location>
</feature>
<dbReference type="AlphaFoldDB" id="A0A9D1UM05"/>
<dbReference type="Pfam" id="PF00561">
    <property type="entry name" value="Abhydrolase_1"/>
    <property type="match status" value="1"/>
</dbReference>
<dbReference type="InterPro" id="IPR000073">
    <property type="entry name" value="AB_hydrolase_1"/>
</dbReference>
<gene>
    <name evidence="2" type="ORF">H9870_13825</name>
</gene>
<evidence type="ECO:0000313" key="2">
    <source>
        <dbReference type="EMBL" id="HIW92727.1"/>
    </source>
</evidence>
<dbReference type="PANTHER" id="PTHR37946:SF1">
    <property type="entry name" value="SLL1969 PROTEIN"/>
    <property type="match status" value="1"/>
</dbReference>
<evidence type="ECO:0000259" key="1">
    <source>
        <dbReference type="Pfam" id="PF00561"/>
    </source>
</evidence>